<evidence type="ECO:0000313" key="1">
    <source>
        <dbReference type="EMBL" id="EDN82450.1"/>
    </source>
</evidence>
<organism evidence="1 2">
    <name type="scientific">Bifidobacterium adolescentis L2-32</name>
    <dbReference type="NCBI Taxonomy" id="411481"/>
    <lineage>
        <taxon>Bacteria</taxon>
        <taxon>Bacillati</taxon>
        <taxon>Actinomycetota</taxon>
        <taxon>Actinomycetes</taxon>
        <taxon>Bifidobacteriales</taxon>
        <taxon>Bifidobacteriaceae</taxon>
        <taxon>Bifidobacterium</taxon>
    </lineage>
</organism>
<protein>
    <submittedName>
        <fullName evidence="1">Uncharacterized protein</fullName>
    </submittedName>
</protein>
<comment type="caution">
    <text evidence="1">The sequence shown here is derived from an EMBL/GenBank/DDBJ whole genome shotgun (WGS) entry which is preliminary data.</text>
</comment>
<dbReference type="EMBL" id="AAXD02000053">
    <property type="protein sequence ID" value="EDN82450.1"/>
    <property type="molecule type" value="Genomic_DNA"/>
</dbReference>
<name>A7A7I9_BIFAD</name>
<dbReference type="HOGENOM" id="CLU_3022784_0_0_11"/>
<accession>A7A7I9</accession>
<evidence type="ECO:0000313" key="2">
    <source>
        <dbReference type="Proteomes" id="UP000003773"/>
    </source>
</evidence>
<dbReference type="AlphaFoldDB" id="A7A7I9"/>
<reference evidence="1 2" key="1">
    <citation type="submission" date="2007-04" db="EMBL/GenBank/DDBJ databases">
        <authorList>
            <person name="Fulton L."/>
            <person name="Clifton S."/>
            <person name="Fulton B."/>
            <person name="Xu J."/>
            <person name="Minx P."/>
            <person name="Pepin K.H."/>
            <person name="Johnson M."/>
            <person name="Thiruvilangam P."/>
            <person name="Bhonagiri V."/>
            <person name="Nash W.E."/>
            <person name="Mardis E.R."/>
            <person name="Wilson R.K."/>
        </authorList>
    </citation>
    <scope>NUCLEOTIDE SEQUENCE [LARGE SCALE GENOMIC DNA]</scope>
    <source>
        <strain evidence="1 2">L2-32</strain>
    </source>
</reference>
<gene>
    <name evidence="1" type="ORF">BIFADO_01828</name>
</gene>
<proteinExistence type="predicted"/>
<sequence length="55" mass="6623">MPRHQHQRMKHKICDHFVAKTRRKVLHQTFDNEVTPTEAKTRIAAKVLQQIMQIF</sequence>
<reference evidence="1 2" key="2">
    <citation type="submission" date="2007-05" db="EMBL/GenBank/DDBJ databases">
        <title>Draft genome sequence of Bifidobacterium adolescentis (L2-32).</title>
        <authorList>
            <person name="Sudarsanam P."/>
            <person name="Ley R."/>
            <person name="Guruge J."/>
            <person name="Turnbaugh P.J."/>
            <person name="Mahowald M."/>
            <person name="Liep D."/>
            <person name="Gordon J."/>
        </authorList>
    </citation>
    <scope>NUCLEOTIDE SEQUENCE [LARGE SCALE GENOMIC DNA]</scope>
    <source>
        <strain evidence="1 2">L2-32</strain>
    </source>
</reference>
<dbReference type="Proteomes" id="UP000003773">
    <property type="component" value="Unassembled WGS sequence"/>
</dbReference>